<keyword evidence="3" id="KW-1185">Reference proteome</keyword>
<dbReference type="Proteomes" id="UP000509761">
    <property type="component" value="Chromosome"/>
</dbReference>
<feature type="compositionally biased region" description="Basic and acidic residues" evidence="1">
    <location>
        <begin position="106"/>
        <end position="116"/>
    </location>
</feature>
<evidence type="ECO:0000256" key="1">
    <source>
        <dbReference type="SAM" id="MobiDB-lite"/>
    </source>
</evidence>
<name>A0AAP9T341_9GAMM</name>
<gene>
    <name evidence="2" type="ORF">FX987_03963</name>
</gene>
<protein>
    <submittedName>
        <fullName evidence="2">Uncharacterized protein</fullName>
    </submittedName>
</protein>
<dbReference type="EMBL" id="CP054580">
    <property type="protein sequence ID" value="QKS26166.1"/>
    <property type="molecule type" value="Genomic_DNA"/>
</dbReference>
<evidence type="ECO:0000313" key="3">
    <source>
        <dbReference type="Proteomes" id="UP000509761"/>
    </source>
</evidence>
<sequence>MDNEENILLLKEMSQKVAIVGIAFGLVASPMAMAHSSIELNQDRTAGQDVINKPESHAASKPSHVSAGDLNRDEADSLDFSPSSSRPSTAEKGPTSRQEGYTPGELNRDEGDSTDW</sequence>
<dbReference type="RefSeq" id="WP_022521112.1">
    <property type="nucleotide sequence ID" value="NZ_CBDIPO010000001.1"/>
</dbReference>
<accession>A0AAP9T341</accession>
<dbReference type="AlphaFoldDB" id="A0AAP9T341"/>
<organism evidence="2 3">
    <name type="scientific">Vreelandella titanicae</name>
    <dbReference type="NCBI Taxonomy" id="664683"/>
    <lineage>
        <taxon>Bacteria</taxon>
        <taxon>Pseudomonadati</taxon>
        <taxon>Pseudomonadota</taxon>
        <taxon>Gammaproteobacteria</taxon>
        <taxon>Oceanospirillales</taxon>
        <taxon>Halomonadaceae</taxon>
        <taxon>Vreelandella</taxon>
    </lineage>
</organism>
<evidence type="ECO:0000313" key="2">
    <source>
        <dbReference type="EMBL" id="QKS26166.1"/>
    </source>
</evidence>
<feature type="region of interest" description="Disordered" evidence="1">
    <location>
        <begin position="44"/>
        <end position="116"/>
    </location>
</feature>
<reference evidence="2 3" key="1">
    <citation type="submission" date="2019-12" db="EMBL/GenBank/DDBJ databases">
        <title>Genome sequencing and assembly of endphytes of Porphyra tenera.</title>
        <authorList>
            <person name="Park J.M."/>
            <person name="Shin R."/>
            <person name="Jo S.H."/>
        </authorList>
    </citation>
    <scope>NUCLEOTIDE SEQUENCE [LARGE SCALE GENOMIC DNA]</scope>
    <source>
        <strain evidence="2 3">GPM3</strain>
    </source>
</reference>
<proteinExistence type="predicted"/>